<dbReference type="InterPro" id="IPR036388">
    <property type="entry name" value="WH-like_DNA-bd_sf"/>
</dbReference>
<feature type="domain" description="HTH luxR-type" evidence="4">
    <location>
        <begin position="137"/>
        <end position="194"/>
    </location>
</feature>
<evidence type="ECO:0000256" key="2">
    <source>
        <dbReference type="ARBA" id="ARBA00023125"/>
    </source>
</evidence>
<geneLocation type="plasmid" evidence="5 6">
    <name>unnamed5</name>
</geneLocation>
<keyword evidence="6" id="KW-1185">Reference proteome</keyword>
<sequence length="200" mass="22062">MAFSADKDQEIIGTLAPAGYYMGIRIRQSKADLVFNTYPPEWQERYAAMSYRLRDPTIAWGFANNGAARWSALAHLDTAGIFADAAAHGLRHGLVIGTGEIKARTLAGFARPDRPFARDEIEWLQDAVQRLHSRNLPQSITFRELQALRLVAAGKPYAIAAHMLGISTGALRARLTSVRSRLGAPTIPEAIQVARRRNIV</sequence>
<evidence type="ECO:0000256" key="3">
    <source>
        <dbReference type="ARBA" id="ARBA00023163"/>
    </source>
</evidence>
<keyword evidence="2" id="KW-0238">DNA-binding</keyword>
<dbReference type="Gene3D" id="1.10.10.10">
    <property type="entry name" value="Winged helix-like DNA-binding domain superfamily/Winged helix DNA-binding domain"/>
    <property type="match status" value="1"/>
</dbReference>
<evidence type="ECO:0000313" key="5">
    <source>
        <dbReference type="EMBL" id="ARC38966.2"/>
    </source>
</evidence>
<dbReference type="GO" id="GO:0006355">
    <property type="term" value="P:regulation of DNA-templated transcription"/>
    <property type="evidence" value="ECO:0007669"/>
    <property type="project" value="InterPro"/>
</dbReference>
<name>A0A1V0GYL9_9RHOB</name>
<dbReference type="Proteomes" id="UP000191257">
    <property type="component" value="Plasmid unnamed5"/>
</dbReference>
<proteinExistence type="predicted"/>
<dbReference type="Pfam" id="PF03472">
    <property type="entry name" value="Autoind_bind"/>
    <property type="match status" value="1"/>
</dbReference>
<organism evidence="5 6">
    <name type="scientific">Paracoccus yeei</name>
    <dbReference type="NCBI Taxonomy" id="147645"/>
    <lineage>
        <taxon>Bacteria</taxon>
        <taxon>Pseudomonadati</taxon>
        <taxon>Pseudomonadota</taxon>
        <taxon>Alphaproteobacteria</taxon>
        <taxon>Rhodobacterales</taxon>
        <taxon>Paracoccaceae</taxon>
        <taxon>Paracoccus</taxon>
    </lineage>
</organism>
<dbReference type="InterPro" id="IPR036693">
    <property type="entry name" value="TF_LuxR_autoind-bd_dom_sf"/>
</dbReference>
<dbReference type="EMBL" id="CP020445">
    <property type="protein sequence ID" value="ARC38966.2"/>
    <property type="molecule type" value="Genomic_DNA"/>
</dbReference>
<evidence type="ECO:0000313" key="6">
    <source>
        <dbReference type="Proteomes" id="UP000191257"/>
    </source>
</evidence>
<accession>A0A1V0GYL9</accession>
<dbReference type="GO" id="GO:0003677">
    <property type="term" value="F:DNA binding"/>
    <property type="evidence" value="ECO:0007669"/>
    <property type="project" value="UniProtKB-KW"/>
</dbReference>
<evidence type="ECO:0000259" key="4">
    <source>
        <dbReference type="SMART" id="SM00421"/>
    </source>
</evidence>
<dbReference type="SUPFAM" id="SSF75516">
    <property type="entry name" value="Pheromone-binding domain of LuxR-like quorum-sensing transcription factors"/>
    <property type="match status" value="1"/>
</dbReference>
<dbReference type="SUPFAM" id="SSF46894">
    <property type="entry name" value="C-terminal effector domain of the bipartite response regulators"/>
    <property type="match status" value="1"/>
</dbReference>
<keyword evidence="3" id="KW-0804">Transcription</keyword>
<evidence type="ECO:0000256" key="1">
    <source>
        <dbReference type="ARBA" id="ARBA00023015"/>
    </source>
</evidence>
<reference evidence="5" key="1">
    <citation type="submission" date="2017-12" db="EMBL/GenBank/DDBJ databases">
        <title>FDA dAtabase for Regulatory Grade micrObial Sequences (FDA-ARGOS): Supporting development and validation of Infectious Disease Dx tests.</title>
        <authorList>
            <person name="Campos J."/>
            <person name="Goldberg B."/>
            <person name="Tallon L."/>
            <person name="Sadzewicz L."/>
            <person name="Sengamalay N."/>
            <person name="Ott S."/>
            <person name="Godinez A."/>
            <person name="Nagaraj S."/>
            <person name="Vyas G."/>
            <person name="Aluvathingal J."/>
            <person name="Nadendla S."/>
            <person name="Geyer C."/>
            <person name="Nandy P."/>
            <person name="Hobson J."/>
            <person name="Sichtig H."/>
        </authorList>
    </citation>
    <scope>NUCLEOTIDE SEQUENCE</scope>
    <source>
        <strain evidence="5">FDAARGOS_252</strain>
        <plasmid evidence="5">unnamed5</plasmid>
    </source>
</reference>
<protein>
    <submittedName>
        <fullName evidence="5">LuxR family transcriptional regulator</fullName>
    </submittedName>
</protein>
<dbReference type="AlphaFoldDB" id="A0A1V0GYL9"/>
<gene>
    <name evidence="5" type="ORF">A6J80_21955</name>
</gene>
<dbReference type="InterPro" id="IPR005143">
    <property type="entry name" value="TF_LuxR_autoind-bd_dom"/>
</dbReference>
<dbReference type="KEGG" id="pye:A6J80_21955"/>
<keyword evidence="1" id="KW-0805">Transcription regulation</keyword>
<keyword evidence="5" id="KW-0614">Plasmid</keyword>
<dbReference type="eggNOG" id="COG2197">
    <property type="taxonomic scope" value="Bacteria"/>
</dbReference>
<dbReference type="InterPro" id="IPR000792">
    <property type="entry name" value="Tscrpt_reg_LuxR_C"/>
</dbReference>
<dbReference type="SMART" id="SM00421">
    <property type="entry name" value="HTH_LUXR"/>
    <property type="match status" value="1"/>
</dbReference>
<dbReference type="Gene3D" id="3.30.450.80">
    <property type="entry name" value="Transcription factor LuxR-like, autoinducer-binding domain"/>
    <property type="match status" value="1"/>
</dbReference>
<dbReference type="InterPro" id="IPR016032">
    <property type="entry name" value="Sig_transdc_resp-reg_C-effctor"/>
</dbReference>
<dbReference type="RefSeq" id="WP_105291678.1">
    <property type="nucleotide sequence ID" value="NZ_CAWMZI010000006.1"/>
</dbReference>